<dbReference type="Gene3D" id="4.10.60.10">
    <property type="entry name" value="Zinc finger, CCHC-type"/>
    <property type="match status" value="1"/>
</dbReference>
<protein>
    <submittedName>
        <fullName evidence="2">Uncharacterized protein</fullName>
    </submittedName>
</protein>
<dbReference type="Proteomes" id="UP001151699">
    <property type="component" value="Chromosome B"/>
</dbReference>
<dbReference type="EMBL" id="WJQU01000002">
    <property type="protein sequence ID" value="KAJ6640972.1"/>
    <property type="molecule type" value="Genomic_DNA"/>
</dbReference>
<proteinExistence type="predicted"/>
<feature type="region of interest" description="Disordered" evidence="1">
    <location>
        <begin position="162"/>
        <end position="188"/>
    </location>
</feature>
<sequence length="188" mass="20399">KHTSAVPTSASPVHICKTVVARQPYQKNRRGPTQCSRYQRPGHGSRHCHMAPRCEFCAEGHLSTNCPNLAKYKKQAAEVAVSTSNESTLLSVKMPAKCCNCEQTDHFATDPKCPMKPQYAVKRTQIHSRLNYLCNAAASSKSASASSNLAAPLQMRHLQQTIHGATSSSSGDATNNKIPNPAKMPAKQ</sequence>
<organism evidence="2 3">
    <name type="scientific">Pseudolycoriella hygida</name>
    <dbReference type="NCBI Taxonomy" id="35572"/>
    <lineage>
        <taxon>Eukaryota</taxon>
        <taxon>Metazoa</taxon>
        <taxon>Ecdysozoa</taxon>
        <taxon>Arthropoda</taxon>
        <taxon>Hexapoda</taxon>
        <taxon>Insecta</taxon>
        <taxon>Pterygota</taxon>
        <taxon>Neoptera</taxon>
        <taxon>Endopterygota</taxon>
        <taxon>Diptera</taxon>
        <taxon>Nematocera</taxon>
        <taxon>Sciaroidea</taxon>
        <taxon>Sciaridae</taxon>
        <taxon>Pseudolycoriella</taxon>
    </lineage>
</organism>
<keyword evidence="3" id="KW-1185">Reference proteome</keyword>
<accession>A0A9Q0MZL2</accession>
<dbReference type="AlphaFoldDB" id="A0A9Q0MZL2"/>
<reference evidence="2" key="1">
    <citation type="submission" date="2022-07" db="EMBL/GenBank/DDBJ databases">
        <authorList>
            <person name="Trinca V."/>
            <person name="Uliana J.V.C."/>
            <person name="Torres T.T."/>
            <person name="Ward R.J."/>
            <person name="Monesi N."/>
        </authorList>
    </citation>
    <scope>NUCLEOTIDE SEQUENCE</scope>
    <source>
        <strain evidence="2">HSMRA1968</strain>
        <tissue evidence="2">Whole embryos</tissue>
    </source>
</reference>
<feature type="non-terminal residue" evidence="2">
    <location>
        <position position="188"/>
    </location>
</feature>
<comment type="caution">
    <text evidence="2">The sequence shown here is derived from an EMBL/GenBank/DDBJ whole genome shotgun (WGS) entry which is preliminary data.</text>
</comment>
<name>A0A9Q0MZL2_9DIPT</name>
<dbReference type="OrthoDB" id="7764883at2759"/>
<evidence type="ECO:0000313" key="3">
    <source>
        <dbReference type="Proteomes" id="UP001151699"/>
    </source>
</evidence>
<evidence type="ECO:0000256" key="1">
    <source>
        <dbReference type="SAM" id="MobiDB-lite"/>
    </source>
</evidence>
<gene>
    <name evidence="2" type="ORF">Bhyg_05905</name>
</gene>
<feature type="compositionally biased region" description="Polar residues" evidence="1">
    <location>
        <begin position="162"/>
        <end position="178"/>
    </location>
</feature>
<evidence type="ECO:0000313" key="2">
    <source>
        <dbReference type="EMBL" id="KAJ6640972.1"/>
    </source>
</evidence>